<feature type="non-terminal residue" evidence="2">
    <location>
        <position position="181"/>
    </location>
</feature>
<gene>
    <name evidence="2" type="ORF">Ciccas_007405</name>
</gene>
<protein>
    <submittedName>
        <fullName evidence="2">Uncharacterized protein</fullName>
    </submittedName>
</protein>
<organism evidence="2 3">
    <name type="scientific">Cichlidogyrus casuarinus</name>
    <dbReference type="NCBI Taxonomy" id="1844966"/>
    <lineage>
        <taxon>Eukaryota</taxon>
        <taxon>Metazoa</taxon>
        <taxon>Spiralia</taxon>
        <taxon>Lophotrochozoa</taxon>
        <taxon>Platyhelminthes</taxon>
        <taxon>Monogenea</taxon>
        <taxon>Monopisthocotylea</taxon>
        <taxon>Dactylogyridea</taxon>
        <taxon>Ancyrocephalidae</taxon>
        <taxon>Cichlidogyrus</taxon>
    </lineage>
</organism>
<dbReference type="Proteomes" id="UP001626550">
    <property type="component" value="Unassembled WGS sequence"/>
</dbReference>
<sequence length="181" mass="20139">MLQEHVDPLMCEELRSEYSSTVYHNRIYSWANKTIIPAAPSNMPLTGEALISTWTGALLLSAYVALCLKNYLEAWRFARFILLQTPVLDEGNLFIDEALSTPIEGAPPMLFFGSLAPPIHKFYAKLYASEAQTLLGNPDKGFNCLNILVRKNSKANSNENIDEGGQSLQLFANIFATESFS</sequence>
<dbReference type="AlphaFoldDB" id="A0ABD2Q5K4"/>
<reference evidence="2 3" key="1">
    <citation type="submission" date="2024-11" db="EMBL/GenBank/DDBJ databases">
        <title>Adaptive evolution of stress response genes in parasites aligns with host niche diversity.</title>
        <authorList>
            <person name="Hahn C."/>
            <person name="Resl P."/>
        </authorList>
    </citation>
    <scope>NUCLEOTIDE SEQUENCE [LARGE SCALE GENOMIC DNA]</scope>
    <source>
        <strain evidence="2">EGGRZ-B1_66</strain>
        <tissue evidence="2">Body</tissue>
    </source>
</reference>
<keyword evidence="3" id="KW-1185">Reference proteome</keyword>
<name>A0ABD2Q5K4_9PLAT</name>
<evidence type="ECO:0000313" key="3">
    <source>
        <dbReference type="Proteomes" id="UP001626550"/>
    </source>
</evidence>
<dbReference type="EMBL" id="JBJKFK010001131">
    <property type="protein sequence ID" value="KAL3313991.1"/>
    <property type="molecule type" value="Genomic_DNA"/>
</dbReference>
<keyword evidence="1" id="KW-0472">Membrane</keyword>
<evidence type="ECO:0000313" key="2">
    <source>
        <dbReference type="EMBL" id="KAL3313991.1"/>
    </source>
</evidence>
<keyword evidence="1" id="KW-0812">Transmembrane</keyword>
<keyword evidence="1" id="KW-1133">Transmembrane helix</keyword>
<proteinExistence type="predicted"/>
<accession>A0ABD2Q5K4</accession>
<feature type="transmembrane region" description="Helical" evidence="1">
    <location>
        <begin position="51"/>
        <end position="72"/>
    </location>
</feature>
<evidence type="ECO:0000256" key="1">
    <source>
        <dbReference type="SAM" id="Phobius"/>
    </source>
</evidence>
<comment type="caution">
    <text evidence="2">The sequence shown here is derived from an EMBL/GenBank/DDBJ whole genome shotgun (WGS) entry which is preliminary data.</text>
</comment>